<dbReference type="AlphaFoldDB" id="A0A437M0U8"/>
<accession>A0A437M0U8</accession>
<dbReference type="Gene3D" id="2.60.120.1440">
    <property type="match status" value="1"/>
</dbReference>
<evidence type="ECO:0000259" key="2">
    <source>
        <dbReference type="Pfam" id="PF04773"/>
    </source>
</evidence>
<comment type="caution">
    <text evidence="3">The sequence shown here is derived from an EMBL/GenBank/DDBJ whole genome shotgun (WGS) entry which is preliminary data.</text>
</comment>
<evidence type="ECO:0000313" key="4">
    <source>
        <dbReference type="Proteomes" id="UP000282971"/>
    </source>
</evidence>
<dbReference type="Proteomes" id="UP000282971">
    <property type="component" value="Unassembled WGS sequence"/>
</dbReference>
<sequence>MAALCALACASYSASAAEIGRVKRSTGIATIERGKAKVPTAPGTQLQTGDVLVTGKDGQIALTFIDDTRFAVGPNSRVALSQFAYDRTRQTGSFLTDVNRGSVAVVSGQIAKSGRDAMKVRTPTALLGVRGTRFIVEAGK</sequence>
<dbReference type="Pfam" id="PF04773">
    <property type="entry name" value="FecR"/>
    <property type="match status" value="1"/>
</dbReference>
<proteinExistence type="predicted"/>
<organism evidence="3 4">
    <name type="scientific">Sphingomonas crocodyli</name>
    <dbReference type="NCBI Taxonomy" id="1979270"/>
    <lineage>
        <taxon>Bacteria</taxon>
        <taxon>Pseudomonadati</taxon>
        <taxon>Pseudomonadota</taxon>
        <taxon>Alphaproteobacteria</taxon>
        <taxon>Sphingomonadales</taxon>
        <taxon>Sphingomonadaceae</taxon>
        <taxon>Sphingomonas</taxon>
    </lineage>
</organism>
<dbReference type="OrthoDB" id="6038785at2"/>
<dbReference type="InterPro" id="IPR006860">
    <property type="entry name" value="FecR"/>
</dbReference>
<keyword evidence="4" id="KW-1185">Reference proteome</keyword>
<feature type="domain" description="FecR protein" evidence="2">
    <location>
        <begin position="50"/>
        <end position="138"/>
    </location>
</feature>
<reference evidence="3 4" key="1">
    <citation type="submission" date="2019-01" db="EMBL/GenBank/DDBJ databases">
        <authorList>
            <person name="Chen W.-M."/>
        </authorList>
    </citation>
    <scope>NUCLEOTIDE SEQUENCE [LARGE SCALE GENOMIC DNA]</scope>
    <source>
        <strain evidence="3 4">CCP-7</strain>
    </source>
</reference>
<protein>
    <recommendedName>
        <fullName evidence="2">FecR protein domain-containing protein</fullName>
    </recommendedName>
</protein>
<dbReference type="PANTHER" id="PTHR38731">
    <property type="entry name" value="LIPL45-RELATED LIPOPROTEIN-RELATED"/>
    <property type="match status" value="1"/>
</dbReference>
<gene>
    <name evidence="3" type="ORF">EOD43_16245</name>
</gene>
<feature type="signal peptide" evidence="1">
    <location>
        <begin position="1"/>
        <end position="16"/>
    </location>
</feature>
<evidence type="ECO:0000256" key="1">
    <source>
        <dbReference type="SAM" id="SignalP"/>
    </source>
</evidence>
<name>A0A437M0U8_9SPHN</name>
<keyword evidence="1" id="KW-0732">Signal</keyword>
<feature type="chain" id="PRO_5019544725" description="FecR protein domain-containing protein" evidence="1">
    <location>
        <begin position="17"/>
        <end position="140"/>
    </location>
</feature>
<evidence type="ECO:0000313" key="3">
    <source>
        <dbReference type="EMBL" id="RVT91339.1"/>
    </source>
</evidence>
<dbReference type="EMBL" id="SACN01000002">
    <property type="protein sequence ID" value="RVT91339.1"/>
    <property type="molecule type" value="Genomic_DNA"/>
</dbReference>